<evidence type="ECO:0000313" key="7">
    <source>
        <dbReference type="EMBL" id="OLP56231.1"/>
    </source>
</evidence>
<evidence type="ECO:0000256" key="4">
    <source>
        <dbReference type="ARBA" id="ARBA00023157"/>
    </source>
</evidence>
<dbReference type="InterPro" id="IPR017937">
    <property type="entry name" value="Thioredoxin_CS"/>
</dbReference>
<dbReference type="CDD" id="cd03010">
    <property type="entry name" value="TlpA_like_DsbE"/>
    <property type="match status" value="1"/>
</dbReference>
<gene>
    <name evidence="7" type="ORF">BJF92_19990</name>
</gene>
<proteinExistence type="inferred from homology"/>
<comment type="subcellular location">
    <subcellularLocation>
        <location evidence="1">Cell envelope</location>
    </subcellularLocation>
</comment>
<dbReference type="STRING" id="1672749.BJF92_19990"/>
<dbReference type="InterPro" id="IPR013740">
    <property type="entry name" value="Redoxin"/>
</dbReference>
<dbReference type="PANTHER" id="PTHR42852:SF6">
    <property type="entry name" value="THIOL:DISULFIDE INTERCHANGE PROTEIN DSBE"/>
    <property type="match status" value="1"/>
</dbReference>
<evidence type="ECO:0000256" key="3">
    <source>
        <dbReference type="ARBA" id="ARBA00022748"/>
    </source>
</evidence>
<dbReference type="GO" id="GO:0017004">
    <property type="term" value="P:cytochrome complex assembly"/>
    <property type="evidence" value="ECO:0007669"/>
    <property type="project" value="UniProtKB-KW"/>
</dbReference>
<dbReference type="InterPro" id="IPR013766">
    <property type="entry name" value="Thioredoxin_domain"/>
</dbReference>
<dbReference type="NCBIfam" id="TIGR00385">
    <property type="entry name" value="dsbE"/>
    <property type="match status" value="1"/>
</dbReference>
<feature type="domain" description="Thioredoxin" evidence="6">
    <location>
        <begin position="37"/>
        <end position="176"/>
    </location>
</feature>
<keyword evidence="4" id="KW-1015">Disulfide bond</keyword>
<dbReference type="Pfam" id="PF08534">
    <property type="entry name" value="Redoxin"/>
    <property type="match status" value="1"/>
</dbReference>
<dbReference type="SUPFAM" id="SSF52833">
    <property type="entry name" value="Thioredoxin-like"/>
    <property type="match status" value="1"/>
</dbReference>
<evidence type="ECO:0000256" key="2">
    <source>
        <dbReference type="ARBA" id="ARBA00007758"/>
    </source>
</evidence>
<reference evidence="7 8" key="1">
    <citation type="submission" date="2016-09" db="EMBL/GenBank/DDBJ databases">
        <title>Rhizobium sp. nov., a novel species isolated from the rice rhizosphere.</title>
        <authorList>
            <person name="Zhao J."/>
            <person name="Zhang X."/>
        </authorList>
    </citation>
    <scope>NUCLEOTIDE SEQUENCE [LARGE SCALE GENOMIC DNA]</scope>
    <source>
        <strain evidence="7 8">MH17</strain>
    </source>
</reference>
<dbReference type="EMBL" id="MKIO01000024">
    <property type="protein sequence ID" value="OLP56231.1"/>
    <property type="molecule type" value="Genomic_DNA"/>
</dbReference>
<evidence type="ECO:0000256" key="5">
    <source>
        <dbReference type="ARBA" id="ARBA00023284"/>
    </source>
</evidence>
<dbReference type="Gene3D" id="3.40.30.10">
    <property type="entry name" value="Glutaredoxin"/>
    <property type="match status" value="1"/>
</dbReference>
<dbReference type="InterPro" id="IPR004799">
    <property type="entry name" value="Periplasmic_diS_OxRdtase_DsbE"/>
</dbReference>
<evidence type="ECO:0000313" key="8">
    <source>
        <dbReference type="Proteomes" id="UP000186143"/>
    </source>
</evidence>
<dbReference type="InterPro" id="IPR036249">
    <property type="entry name" value="Thioredoxin-like_sf"/>
</dbReference>
<keyword evidence="3" id="KW-0201">Cytochrome c-type biogenesis</keyword>
<dbReference type="GO" id="GO:0015036">
    <property type="term" value="F:disulfide oxidoreductase activity"/>
    <property type="evidence" value="ECO:0007669"/>
    <property type="project" value="InterPro"/>
</dbReference>
<evidence type="ECO:0000256" key="1">
    <source>
        <dbReference type="ARBA" id="ARBA00004196"/>
    </source>
</evidence>
<dbReference type="Proteomes" id="UP000186143">
    <property type="component" value="Unassembled WGS sequence"/>
</dbReference>
<protein>
    <submittedName>
        <fullName evidence="7">Thiol:disulfide interchange protein</fullName>
    </submittedName>
</protein>
<dbReference type="AlphaFoldDB" id="A0A1Q9ALN3"/>
<comment type="caution">
    <text evidence="7">The sequence shown here is derived from an EMBL/GenBank/DDBJ whole genome shotgun (WGS) entry which is preliminary data.</text>
</comment>
<name>A0A1Q9ALN3_9HYPH</name>
<keyword evidence="5" id="KW-0676">Redox-active center</keyword>
<sequence>MGRRLIVALPLLVFAVLAVLFLLRLESGRNAQDIPSALIGTRAPALALAPLEGVAQPALDDAAIRGRLTLVNVFASWCVPCRQEHPLILGLSKDPRLQVVGINYKDQPDKARAFLDELGNPYAAIGTDPKGRAAIDWGVYGIPESFLVSPEGIILYKRIGPFDDEAIRKELEPAIVKALGGGT</sequence>
<organism evidence="7 8">
    <name type="scientific">Xaviernesmea rhizosphaerae</name>
    <dbReference type="NCBI Taxonomy" id="1672749"/>
    <lineage>
        <taxon>Bacteria</taxon>
        <taxon>Pseudomonadati</taxon>
        <taxon>Pseudomonadota</taxon>
        <taxon>Alphaproteobacteria</taxon>
        <taxon>Hyphomicrobiales</taxon>
        <taxon>Rhizobiaceae</taxon>
        <taxon>Rhizobium/Agrobacterium group</taxon>
        <taxon>Xaviernesmea</taxon>
    </lineage>
</organism>
<comment type="similarity">
    <text evidence="2">Belongs to the thioredoxin family. DsbE subfamily.</text>
</comment>
<dbReference type="PANTHER" id="PTHR42852">
    <property type="entry name" value="THIOL:DISULFIDE INTERCHANGE PROTEIN DSBE"/>
    <property type="match status" value="1"/>
</dbReference>
<dbReference type="PROSITE" id="PS00194">
    <property type="entry name" value="THIOREDOXIN_1"/>
    <property type="match status" value="1"/>
</dbReference>
<dbReference type="PROSITE" id="PS51352">
    <property type="entry name" value="THIOREDOXIN_2"/>
    <property type="match status" value="1"/>
</dbReference>
<dbReference type="GO" id="GO:0030288">
    <property type="term" value="C:outer membrane-bounded periplasmic space"/>
    <property type="evidence" value="ECO:0007669"/>
    <property type="project" value="InterPro"/>
</dbReference>
<accession>A0A1Q9ALN3</accession>
<evidence type="ECO:0000259" key="6">
    <source>
        <dbReference type="PROSITE" id="PS51352"/>
    </source>
</evidence>
<dbReference type="InterPro" id="IPR050553">
    <property type="entry name" value="Thioredoxin_ResA/DsbE_sf"/>
</dbReference>